<gene>
    <name evidence="11" type="ORF">MXD59_16925</name>
</gene>
<feature type="compositionally biased region" description="Low complexity" evidence="8">
    <location>
        <begin position="722"/>
        <end position="741"/>
    </location>
</feature>
<accession>A0ABT0K0X3</accession>
<dbReference type="Gene3D" id="6.10.340.10">
    <property type="match status" value="1"/>
</dbReference>
<dbReference type="EMBL" id="JALKFT010000017">
    <property type="protein sequence ID" value="MCK9877433.1"/>
    <property type="molecule type" value="Genomic_DNA"/>
</dbReference>
<dbReference type="EC" id="2.7.13.3" evidence="2"/>
<dbReference type="Proteomes" id="UP001201873">
    <property type="component" value="Unassembled WGS sequence"/>
</dbReference>
<keyword evidence="12" id="KW-1185">Reference proteome</keyword>
<evidence type="ECO:0000256" key="7">
    <source>
        <dbReference type="ARBA" id="ARBA00022989"/>
    </source>
</evidence>
<evidence type="ECO:0000256" key="8">
    <source>
        <dbReference type="SAM" id="MobiDB-lite"/>
    </source>
</evidence>
<feature type="compositionally biased region" description="Low complexity" evidence="8">
    <location>
        <begin position="646"/>
        <end position="658"/>
    </location>
</feature>
<keyword evidence="5 9" id="KW-0812">Transmembrane</keyword>
<feature type="compositionally biased region" description="Gly residues" evidence="8">
    <location>
        <begin position="968"/>
        <end position="981"/>
    </location>
</feature>
<name>A0ABT0K0X3_9ACTN</name>
<comment type="caution">
    <text evidence="11">The sequence shown here is derived from an EMBL/GenBank/DDBJ whole genome shotgun (WGS) entry which is preliminary data.</text>
</comment>
<proteinExistence type="predicted"/>
<dbReference type="PROSITE" id="PS50109">
    <property type="entry name" value="HIS_KIN"/>
    <property type="match status" value="1"/>
</dbReference>
<dbReference type="PANTHER" id="PTHR45436">
    <property type="entry name" value="SENSOR HISTIDINE KINASE YKOH"/>
    <property type="match status" value="1"/>
</dbReference>
<evidence type="ECO:0000256" key="9">
    <source>
        <dbReference type="SAM" id="Phobius"/>
    </source>
</evidence>
<keyword evidence="3" id="KW-0597">Phosphoprotein</keyword>
<dbReference type="RefSeq" id="WP_248825682.1">
    <property type="nucleotide sequence ID" value="NZ_JALKFT010000017.1"/>
</dbReference>
<dbReference type="InterPro" id="IPR005467">
    <property type="entry name" value="His_kinase_dom"/>
</dbReference>
<feature type="compositionally biased region" description="Gly residues" evidence="8">
    <location>
        <begin position="922"/>
        <end position="949"/>
    </location>
</feature>
<dbReference type="InterPro" id="IPR003594">
    <property type="entry name" value="HATPase_dom"/>
</dbReference>
<protein>
    <recommendedName>
        <fullName evidence="2">histidine kinase</fullName>
        <ecNumber evidence="2">2.7.13.3</ecNumber>
    </recommendedName>
</protein>
<evidence type="ECO:0000256" key="2">
    <source>
        <dbReference type="ARBA" id="ARBA00012438"/>
    </source>
</evidence>
<evidence type="ECO:0000256" key="3">
    <source>
        <dbReference type="ARBA" id="ARBA00022553"/>
    </source>
</evidence>
<dbReference type="PANTHER" id="PTHR45436:SF5">
    <property type="entry name" value="SENSOR HISTIDINE KINASE TRCS"/>
    <property type="match status" value="1"/>
</dbReference>
<keyword evidence="9" id="KW-0472">Membrane</keyword>
<dbReference type="InterPro" id="IPR050428">
    <property type="entry name" value="TCS_sensor_his_kinase"/>
</dbReference>
<evidence type="ECO:0000256" key="4">
    <source>
        <dbReference type="ARBA" id="ARBA00022679"/>
    </source>
</evidence>
<evidence type="ECO:0000256" key="1">
    <source>
        <dbReference type="ARBA" id="ARBA00000085"/>
    </source>
</evidence>
<feature type="domain" description="Histidine kinase" evidence="10">
    <location>
        <begin position="520"/>
        <end position="625"/>
    </location>
</feature>
<evidence type="ECO:0000313" key="11">
    <source>
        <dbReference type="EMBL" id="MCK9877433.1"/>
    </source>
</evidence>
<dbReference type="Pfam" id="PF02518">
    <property type="entry name" value="HATPase_c"/>
    <property type="match status" value="1"/>
</dbReference>
<dbReference type="Pfam" id="PF08376">
    <property type="entry name" value="NIT"/>
    <property type="match status" value="1"/>
</dbReference>
<feature type="transmembrane region" description="Helical" evidence="9">
    <location>
        <begin position="310"/>
        <end position="332"/>
    </location>
</feature>
<evidence type="ECO:0000259" key="10">
    <source>
        <dbReference type="PROSITE" id="PS50109"/>
    </source>
</evidence>
<sequence length="1122" mass="117122">MLQNWPIRSKLVVILVVPLAALAVLSVIQVRGNVDNVRAANRTKALAGFAIKANGLVAALQVERFAANSFVGSSYLAEAQGEAATAARGPVDQALGTYRTGETDLPSDARDTLASTLDSISARLGRLAAQRRAIDGHQAQVDQNNDYYNELVRDLLSLNGRVAAGSHDARLVNGATTLVAISQAKEQAAQQRGAVARVIILGQTDPTTLRLIQTSAGSEDAWLQQFRTTATPDEQSFYNVTVGRTIAAATAMRDETVGNVQRQQPVTITQATWLSTVGKKIDAMHEVETRIATDLGGTSRQLSRSATRNALFGGTGVAVILILSVVISLLVASPMIRHLRRLRQGALEVANDRLPGVVERLHRGEPVDMDAEVFPVGVQSTDEIGQLADAFSTVHAVAVRTAVEQAAMRKSIGDTFLNLARRSQALIHRQLKIIDSMERKETDPDELEELFRLDHLATRMRRHAEDLIVLSGSKPARGWRRPVAIKDVVRGAVAEVEDYTRVRVMPIDGGAISGHAVGDIIHMLAELIENATSFSPPHTPVQVTGHEVSNGFVIEVEDRGLGMSPEEFHTLNDRLANPPPFDLSTSERLGLFVVGRLADRHSVSVRLRPSPYGGTMSIVLVPSTLLRQVEDPEDSRATGGGATVRALPAPAVPALDGGALDEDGFPGPTRSARPHRGPGGLRDARGRSAAPARDLDRSRGVIDPTGGDTDLRGTERPDLTLAAVPEPAGEADPDAAGFDADTTVGRADPGGPFGAEALAPTGPFAAPPAPTQPLVTPQQPADESFGAAGGETEQGWPVDTSARGGERSPAAGGSGSDEPLLDDLPVFATVRSSWFTSERGDQPGDDHPHGPGGPGGPGDPLGESRSGSEPGHPGGFPLGPDEAGGPEFPALPSRRARGGRNAFVPEGLSATGRDPGAPSGQGALGAPGRPGGFPAAGGPGAFGVPGGPIGAADPADPLARPSGRGEPSWGGAGGEPSGHGLVGRRDPLTAPLSRQTGPRTGGGQLPEPYPTGAGRGEAPAAGPLTPLRRAQPPARGNGNGVPDLDDLGSHEPEAQGLPQRTRRASLAPQLRRDAARETPAPLAAQRSPEEIRSMMSSFQSNFGRGLADGQDTNDSDDVGRVT</sequence>
<feature type="region of interest" description="Disordered" evidence="8">
    <location>
        <begin position="630"/>
        <end position="1122"/>
    </location>
</feature>
<feature type="compositionally biased region" description="Gly residues" evidence="8">
    <location>
        <begin position="850"/>
        <end position="859"/>
    </location>
</feature>
<feature type="compositionally biased region" description="Low complexity" evidence="8">
    <location>
        <begin position="1010"/>
        <end position="1023"/>
    </location>
</feature>
<dbReference type="SMART" id="SM00387">
    <property type="entry name" value="HATPase_c"/>
    <property type="match status" value="1"/>
</dbReference>
<dbReference type="InterPro" id="IPR013587">
    <property type="entry name" value="Nitrate/nitrite_sensing"/>
</dbReference>
<evidence type="ECO:0000256" key="6">
    <source>
        <dbReference type="ARBA" id="ARBA00022777"/>
    </source>
</evidence>
<feature type="compositionally biased region" description="Basic and acidic residues" evidence="8">
    <location>
        <begin position="709"/>
        <end position="718"/>
    </location>
</feature>
<reference evidence="11 12" key="1">
    <citation type="submission" date="2022-04" db="EMBL/GenBank/DDBJ databases">
        <title>Genome diversity in the genus Frankia.</title>
        <authorList>
            <person name="Carlos-Shanley C."/>
            <person name="Hahn D."/>
        </authorList>
    </citation>
    <scope>NUCLEOTIDE SEQUENCE [LARGE SCALE GENOMIC DNA]</scope>
    <source>
        <strain evidence="11 12">Ag45/Mut15</strain>
    </source>
</reference>
<evidence type="ECO:0000256" key="5">
    <source>
        <dbReference type="ARBA" id="ARBA00022692"/>
    </source>
</evidence>
<organism evidence="11 12">
    <name type="scientific">Frankia umida</name>
    <dbReference type="NCBI Taxonomy" id="573489"/>
    <lineage>
        <taxon>Bacteria</taxon>
        <taxon>Bacillati</taxon>
        <taxon>Actinomycetota</taxon>
        <taxon>Actinomycetes</taxon>
        <taxon>Frankiales</taxon>
        <taxon>Frankiaceae</taxon>
        <taxon>Frankia</taxon>
    </lineage>
</organism>
<dbReference type="InterPro" id="IPR036890">
    <property type="entry name" value="HATPase_C_sf"/>
</dbReference>
<comment type="catalytic activity">
    <reaction evidence="1">
        <text>ATP + protein L-histidine = ADP + protein N-phospho-L-histidine.</text>
        <dbReference type="EC" id="2.7.13.3"/>
    </reaction>
</comment>
<evidence type="ECO:0000313" key="12">
    <source>
        <dbReference type="Proteomes" id="UP001201873"/>
    </source>
</evidence>
<keyword evidence="7 9" id="KW-1133">Transmembrane helix</keyword>
<keyword evidence="4" id="KW-0808">Transferase</keyword>
<feature type="compositionally biased region" description="Basic and acidic residues" evidence="8">
    <location>
        <begin position="838"/>
        <end position="849"/>
    </location>
</feature>
<dbReference type="Gene3D" id="3.30.565.10">
    <property type="entry name" value="Histidine kinase-like ATPase, C-terminal domain"/>
    <property type="match status" value="1"/>
</dbReference>
<dbReference type="SUPFAM" id="SSF55874">
    <property type="entry name" value="ATPase domain of HSP90 chaperone/DNA topoisomerase II/histidine kinase"/>
    <property type="match status" value="1"/>
</dbReference>
<keyword evidence="6" id="KW-0418">Kinase</keyword>